<name>A0AAJ0FM76_9PEZI</name>
<dbReference type="Proteomes" id="UP001244011">
    <property type="component" value="Unassembled WGS sequence"/>
</dbReference>
<dbReference type="EMBL" id="MU838997">
    <property type="protein sequence ID" value="KAK1772977.1"/>
    <property type="molecule type" value="Genomic_DNA"/>
</dbReference>
<dbReference type="AlphaFoldDB" id="A0AAJ0FM76"/>
<accession>A0AAJ0FM76</accession>
<dbReference type="InterPro" id="IPR052058">
    <property type="entry name" value="Alcohol_O-acetyltransferase"/>
</dbReference>
<dbReference type="GeneID" id="85307125"/>
<keyword evidence="2" id="KW-1185">Reference proteome</keyword>
<organism evidence="1 2">
    <name type="scientific">Phialemonium atrogriseum</name>
    <dbReference type="NCBI Taxonomy" id="1093897"/>
    <lineage>
        <taxon>Eukaryota</taxon>
        <taxon>Fungi</taxon>
        <taxon>Dikarya</taxon>
        <taxon>Ascomycota</taxon>
        <taxon>Pezizomycotina</taxon>
        <taxon>Sordariomycetes</taxon>
        <taxon>Sordariomycetidae</taxon>
        <taxon>Cephalothecales</taxon>
        <taxon>Cephalothecaceae</taxon>
        <taxon>Phialemonium</taxon>
    </lineage>
</organism>
<evidence type="ECO:0000313" key="2">
    <source>
        <dbReference type="Proteomes" id="UP001244011"/>
    </source>
</evidence>
<reference evidence="1" key="1">
    <citation type="submission" date="2023-06" db="EMBL/GenBank/DDBJ databases">
        <title>Genome-scale phylogeny and comparative genomics of the fungal order Sordariales.</title>
        <authorList>
            <consortium name="Lawrence Berkeley National Laboratory"/>
            <person name="Hensen N."/>
            <person name="Bonometti L."/>
            <person name="Westerberg I."/>
            <person name="Brannstrom I.O."/>
            <person name="Guillou S."/>
            <person name="Cros-Aarteil S."/>
            <person name="Calhoun S."/>
            <person name="Haridas S."/>
            <person name="Kuo A."/>
            <person name="Mondo S."/>
            <person name="Pangilinan J."/>
            <person name="Riley R."/>
            <person name="Labutti K."/>
            <person name="Andreopoulos B."/>
            <person name="Lipzen A."/>
            <person name="Chen C."/>
            <person name="Yanf M."/>
            <person name="Daum C."/>
            <person name="Ng V."/>
            <person name="Clum A."/>
            <person name="Steindorff A."/>
            <person name="Ohm R."/>
            <person name="Martin F."/>
            <person name="Silar P."/>
            <person name="Natvig D."/>
            <person name="Lalanne C."/>
            <person name="Gautier V."/>
            <person name="Ament-Velasquez S.L."/>
            <person name="Kruys A."/>
            <person name="Hutchinson M.I."/>
            <person name="Powell A.J."/>
            <person name="Barry K."/>
            <person name="Miller A.N."/>
            <person name="Grigoriev I.V."/>
            <person name="Debuchy R."/>
            <person name="Gladieux P."/>
            <person name="Thoren M.H."/>
            <person name="Johannesson H."/>
        </authorList>
    </citation>
    <scope>NUCLEOTIDE SEQUENCE</scope>
    <source>
        <strain evidence="1">8032-3</strain>
    </source>
</reference>
<dbReference type="InterPro" id="IPR010828">
    <property type="entry name" value="Atf2/Sli1-like"/>
</dbReference>
<gene>
    <name evidence="1" type="ORF">QBC33DRAFT_36329</name>
</gene>
<sequence length="505" mass="55160">MERPDVVRPLGHIEMYSSSRHALGLYRGIANACQYVVPAQALRSGSGSLKAVVESALARTILRLGSLRVGIIDEDTNKPCFTHIPSINLHDIIEWTVVKQGGGSSDLESELLRVIENRLDQAWCDMHLRPPWKLIVVEDSRRSAGGKDPVVLEMVFAAHHAISDGKSTALLHAVLLEELNRASEPPSTLRDHVLSFHDSPVLAPTQEELVKFNISWSFLFRCLWDEFGPAWLKSQVPDRPWTGKAIALAPNGLNLRCVTIPSDVVQLVLTACRSHSTTFTALLHALVLCSLSARAPANVATAFSSSTAISLQPFARLPPGVNMDLSKFMTDMNTAMSHKFGAQVVAELRGVEPGASKENLVWRSAEALRAEIQRRLDTLPDDDITGLLAWVGDWRKHWLALIGKPRDDTWSVSNIGSNRYNGGSGGDAEGWRIQRSIFTQPAMVAGPAFAVNVSGVDGGVITLTLNWQEGIVEAGLIEGIAGDLQAWFKHFKQTQTFGGFRGCSS</sequence>
<dbReference type="GO" id="GO:0008080">
    <property type="term" value="F:N-acetyltransferase activity"/>
    <property type="evidence" value="ECO:0007669"/>
    <property type="project" value="TreeGrafter"/>
</dbReference>
<dbReference type="PANTHER" id="PTHR28037:SF1">
    <property type="entry name" value="ALCOHOL O-ACETYLTRANSFERASE 1-RELATED"/>
    <property type="match status" value="1"/>
</dbReference>
<proteinExistence type="predicted"/>
<protein>
    <submittedName>
        <fullName evidence="1">Alcohol acetyltransferase</fullName>
    </submittedName>
</protein>
<dbReference type="PANTHER" id="PTHR28037">
    <property type="entry name" value="ALCOHOL O-ACETYLTRANSFERASE 1-RELATED"/>
    <property type="match status" value="1"/>
</dbReference>
<dbReference type="InterPro" id="IPR023213">
    <property type="entry name" value="CAT-like_dom_sf"/>
</dbReference>
<dbReference type="Gene3D" id="3.30.559.10">
    <property type="entry name" value="Chloramphenicol acetyltransferase-like domain"/>
    <property type="match status" value="1"/>
</dbReference>
<dbReference type="SUPFAM" id="SSF52777">
    <property type="entry name" value="CoA-dependent acyltransferases"/>
    <property type="match status" value="1"/>
</dbReference>
<comment type="caution">
    <text evidence="1">The sequence shown here is derived from an EMBL/GenBank/DDBJ whole genome shotgun (WGS) entry which is preliminary data.</text>
</comment>
<dbReference type="Pfam" id="PF07247">
    <property type="entry name" value="AATase"/>
    <property type="match status" value="1"/>
</dbReference>
<dbReference type="RefSeq" id="XP_060289190.1">
    <property type="nucleotide sequence ID" value="XM_060423938.1"/>
</dbReference>
<evidence type="ECO:0000313" key="1">
    <source>
        <dbReference type="EMBL" id="KAK1772977.1"/>
    </source>
</evidence>